<dbReference type="InterPro" id="IPR037224">
    <property type="entry name" value="PapC_N_sf"/>
</dbReference>
<feature type="domain" description="PapC N-terminal" evidence="1">
    <location>
        <begin position="3"/>
        <end position="69"/>
    </location>
</feature>
<accession>A0A376MLL1</accession>
<dbReference type="SUPFAM" id="SSF141729">
    <property type="entry name" value="FimD N-terminal domain-like"/>
    <property type="match status" value="1"/>
</dbReference>
<gene>
    <name evidence="2" type="primary">papC_2_5</name>
    <name evidence="2" type="ORF">NCTC11112_01687</name>
</gene>
<name>A0A376MLL1_ECOLX</name>
<organism evidence="2 3">
    <name type="scientific">Escherichia coli</name>
    <dbReference type="NCBI Taxonomy" id="562"/>
    <lineage>
        <taxon>Bacteria</taxon>
        <taxon>Pseudomonadati</taxon>
        <taxon>Pseudomonadota</taxon>
        <taxon>Gammaproteobacteria</taxon>
        <taxon>Enterobacterales</taxon>
        <taxon>Enterobacteriaceae</taxon>
        <taxon>Escherichia</taxon>
    </lineage>
</organism>
<dbReference type="EMBL" id="UGAW01000001">
    <property type="protein sequence ID" value="STG51253.1"/>
    <property type="molecule type" value="Genomic_DNA"/>
</dbReference>
<dbReference type="Gene3D" id="3.10.20.410">
    <property type="match status" value="1"/>
</dbReference>
<protein>
    <submittedName>
        <fullName evidence="2">PapC protein</fullName>
    </submittedName>
</protein>
<proteinExistence type="predicted"/>
<evidence type="ECO:0000313" key="2">
    <source>
        <dbReference type="EMBL" id="STG51253.1"/>
    </source>
</evidence>
<sequence length="85" mass="9316">MPQACLTSDMVRLMGLTAESLDKVVYWHDGQCADFHGLPGVDIRPDTGAGVLRINMPQAWLEYSDATWAASLTLGRRHSRTDAGL</sequence>
<reference evidence="2 3" key="1">
    <citation type="submission" date="2018-06" db="EMBL/GenBank/DDBJ databases">
        <authorList>
            <consortium name="Pathogen Informatics"/>
            <person name="Doyle S."/>
        </authorList>
    </citation>
    <scope>NUCLEOTIDE SEQUENCE [LARGE SCALE GENOMIC DNA]</scope>
    <source>
        <strain evidence="2 3">NCTC11112</strain>
    </source>
</reference>
<evidence type="ECO:0000313" key="3">
    <source>
        <dbReference type="Proteomes" id="UP000254817"/>
    </source>
</evidence>
<dbReference type="Proteomes" id="UP000254817">
    <property type="component" value="Unassembled WGS sequence"/>
</dbReference>
<dbReference type="InterPro" id="IPR025885">
    <property type="entry name" value="PapC_N"/>
</dbReference>
<dbReference type="AlphaFoldDB" id="A0A376MLL1"/>
<evidence type="ECO:0000259" key="1">
    <source>
        <dbReference type="Pfam" id="PF13954"/>
    </source>
</evidence>
<dbReference type="Pfam" id="PF13954">
    <property type="entry name" value="PapC_N"/>
    <property type="match status" value="1"/>
</dbReference>